<feature type="transmembrane region" description="Helical" evidence="7">
    <location>
        <begin position="170"/>
        <end position="190"/>
    </location>
</feature>
<evidence type="ECO:0000256" key="5">
    <source>
        <dbReference type="ARBA" id="ARBA00023242"/>
    </source>
</evidence>
<gene>
    <name evidence="8" type="ORF">GQ43DRAFT_443043</name>
</gene>
<name>A0A9P4JIA5_9PLEO</name>
<reference evidence="8" key="1">
    <citation type="journal article" date="2020" name="Stud. Mycol.">
        <title>101 Dothideomycetes genomes: a test case for predicting lifestyles and emergence of pathogens.</title>
        <authorList>
            <person name="Haridas S."/>
            <person name="Albert R."/>
            <person name="Binder M."/>
            <person name="Bloem J."/>
            <person name="Labutti K."/>
            <person name="Salamov A."/>
            <person name="Andreopoulos B."/>
            <person name="Baker S."/>
            <person name="Barry K."/>
            <person name="Bills G."/>
            <person name="Bluhm B."/>
            <person name="Cannon C."/>
            <person name="Castanera R."/>
            <person name="Culley D."/>
            <person name="Daum C."/>
            <person name="Ezra D."/>
            <person name="Gonzalez J."/>
            <person name="Henrissat B."/>
            <person name="Kuo A."/>
            <person name="Liang C."/>
            <person name="Lipzen A."/>
            <person name="Lutzoni F."/>
            <person name="Magnuson J."/>
            <person name="Mondo S."/>
            <person name="Nolan M."/>
            <person name="Ohm R."/>
            <person name="Pangilinan J."/>
            <person name="Park H.-J."/>
            <person name="Ramirez L."/>
            <person name="Alfaro M."/>
            <person name="Sun H."/>
            <person name="Tritt A."/>
            <person name="Yoshinaga Y."/>
            <person name="Zwiers L.-H."/>
            <person name="Turgeon B."/>
            <person name="Goodwin S."/>
            <person name="Spatafora J."/>
            <person name="Crous P."/>
            <person name="Grigoriev I."/>
        </authorList>
    </citation>
    <scope>NUCLEOTIDE SEQUENCE</scope>
    <source>
        <strain evidence="8">ATCC 74209</strain>
    </source>
</reference>
<evidence type="ECO:0000256" key="7">
    <source>
        <dbReference type="SAM" id="Phobius"/>
    </source>
</evidence>
<accession>A0A9P4JIA5</accession>
<keyword evidence="3 7" id="KW-1133">Transmembrane helix</keyword>
<dbReference type="Proteomes" id="UP000799536">
    <property type="component" value="Unassembled WGS sequence"/>
</dbReference>
<organism evidence="8 9">
    <name type="scientific">Delitschia confertaspora ATCC 74209</name>
    <dbReference type="NCBI Taxonomy" id="1513339"/>
    <lineage>
        <taxon>Eukaryota</taxon>
        <taxon>Fungi</taxon>
        <taxon>Dikarya</taxon>
        <taxon>Ascomycota</taxon>
        <taxon>Pezizomycotina</taxon>
        <taxon>Dothideomycetes</taxon>
        <taxon>Pleosporomycetidae</taxon>
        <taxon>Pleosporales</taxon>
        <taxon>Delitschiaceae</taxon>
        <taxon>Delitschia</taxon>
    </lineage>
</organism>
<dbReference type="AlphaFoldDB" id="A0A9P4JIA5"/>
<evidence type="ECO:0000256" key="6">
    <source>
        <dbReference type="ARBA" id="ARBA00034303"/>
    </source>
</evidence>
<dbReference type="SUPFAM" id="SSF53474">
    <property type="entry name" value="alpha/beta-Hydrolases"/>
    <property type="match status" value="1"/>
</dbReference>
<dbReference type="EMBL" id="ML994118">
    <property type="protein sequence ID" value="KAF2198779.1"/>
    <property type="molecule type" value="Genomic_DNA"/>
</dbReference>
<sequence>MTASNAVQAPACSKPVTALYQFNKIGYNTFLYTSPSHDPKSPLILFFSWNAAAAKHIAKYAVGHQQLFPDCQILLIRGNTLDFFRREAAYRKLNAPALEVVKEHVKYGGEILVHSFSNGGANQLSHFAKSYKQATGTVLPMRAQVLDCSPGIGGYVVSHRAIVLGLPKTILFRLFGEIVIHVFLVAIWLTRTLTGRRNPMLPLRERLNDPNLLDQRAPRVYLYSKEDELVPPGEVDDHAKEAEEKGWKVRKVLFQTSPHCGLLKEDAEGYWSAVMDVWNSPRAGQPQN</sequence>
<dbReference type="Pfam" id="PF05705">
    <property type="entry name" value="DUF829"/>
    <property type="match status" value="1"/>
</dbReference>
<dbReference type="InterPro" id="IPR029058">
    <property type="entry name" value="AB_hydrolase_fold"/>
</dbReference>
<evidence type="ECO:0000256" key="1">
    <source>
        <dbReference type="ARBA" id="ARBA00007387"/>
    </source>
</evidence>
<keyword evidence="5" id="KW-0539">Nucleus</keyword>
<dbReference type="OrthoDB" id="77878at2759"/>
<comment type="subcellular location">
    <subcellularLocation>
        <location evidence="6">Nucleus outer membrane</location>
        <topology evidence="6">Single-pass membrane protein</topology>
    </subcellularLocation>
</comment>
<evidence type="ECO:0000256" key="2">
    <source>
        <dbReference type="ARBA" id="ARBA00022692"/>
    </source>
</evidence>
<protein>
    <recommendedName>
        <fullName evidence="10">Indole-diterpene biosynthesis protein PaxU</fullName>
    </recommendedName>
</protein>
<evidence type="ECO:0000256" key="4">
    <source>
        <dbReference type="ARBA" id="ARBA00023136"/>
    </source>
</evidence>
<dbReference type="PANTHER" id="PTHR12265:SF30">
    <property type="entry name" value="TRANSMEMBRANE PROTEIN 53"/>
    <property type="match status" value="1"/>
</dbReference>
<comment type="similarity">
    <text evidence="1">Belongs to the TMEM53 family.</text>
</comment>
<evidence type="ECO:0000313" key="8">
    <source>
        <dbReference type="EMBL" id="KAF2198779.1"/>
    </source>
</evidence>
<keyword evidence="2 7" id="KW-0812">Transmembrane</keyword>
<evidence type="ECO:0000313" key="9">
    <source>
        <dbReference type="Proteomes" id="UP000799536"/>
    </source>
</evidence>
<evidence type="ECO:0008006" key="10">
    <source>
        <dbReference type="Google" id="ProtNLM"/>
    </source>
</evidence>
<dbReference type="InterPro" id="IPR008547">
    <property type="entry name" value="DUF829_TMEM53"/>
</dbReference>
<keyword evidence="9" id="KW-1185">Reference proteome</keyword>
<proteinExistence type="inferred from homology"/>
<dbReference type="GO" id="GO:0005640">
    <property type="term" value="C:nuclear outer membrane"/>
    <property type="evidence" value="ECO:0007669"/>
    <property type="project" value="UniProtKB-SubCell"/>
</dbReference>
<comment type="caution">
    <text evidence="8">The sequence shown here is derived from an EMBL/GenBank/DDBJ whole genome shotgun (WGS) entry which is preliminary data.</text>
</comment>
<keyword evidence="4 7" id="KW-0472">Membrane</keyword>
<dbReference type="PANTHER" id="PTHR12265">
    <property type="entry name" value="TRANSMEMBRANE PROTEIN 53"/>
    <property type="match status" value="1"/>
</dbReference>
<evidence type="ECO:0000256" key="3">
    <source>
        <dbReference type="ARBA" id="ARBA00022989"/>
    </source>
</evidence>